<feature type="transmembrane region" description="Helical" evidence="7">
    <location>
        <begin position="81"/>
        <end position="97"/>
    </location>
</feature>
<dbReference type="Proteomes" id="UP000194841">
    <property type="component" value="Unassembled WGS sequence"/>
</dbReference>
<dbReference type="InterPro" id="IPR011701">
    <property type="entry name" value="MFS"/>
</dbReference>
<comment type="caution">
    <text evidence="9">The sequence shown here is derived from an EMBL/GenBank/DDBJ whole genome shotgun (WGS) entry which is preliminary data.</text>
</comment>
<dbReference type="GO" id="GO:0022857">
    <property type="term" value="F:transmembrane transporter activity"/>
    <property type="evidence" value="ECO:0007669"/>
    <property type="project" value="InterPro"/>
</dbReference>
<evidence type="ECO:0000256" key="2">
    <source>
        <dbReference type="ARBA" id="ARBA00022448"/>
    </source>
</evidence>
<dbReference type="InterPro" id="IPR036259">
    <property type="entry name" value="MFS_trans_sf"/>
</dbReference>
<evidence type="ECO:0000256" key="5">
    <source>
        <dbReference type="ARBA" id="ARBA00022989"/>
    </source>
</evidence>
<evidence type="ECO:0000256" key="7">
    <source>
        <dbReference type="SAM" id="Phobius"/>
    </source>
</evidence>
<comment type="subcellular location">
    <subcellularLocation>
        <location evidence="1">Cell membrane</location>
        <topology evidence="1">Multi-pass membrane protein</topology>
    </subcellularLocation>
</comment>
<feature type="transmembrane region" description="Helical" evidence="7">
    <location>
        <begin position="211"/>
        <end position="232"/>
    </location>
</feature>
<organism evidence="9 10">
    <name type="scientific">Pseudoalteromonas ulvae</name>
    <dbReference type="NCBI Taxonomy" id="107327"/>
    <lineage>
        <taxon>Bacteria</taxon>
        <taxon>Pseudomonadati</taxon>
        <taxon>Pseudomonadota</taxon>
        <taxon>Gammaproteobacteria</taxon>
        <taxon>Alteromonadales</taxon>
        <taxon>Pseudoalteromonadaceae</taxon>
        <taxon>Pseudoalteromonas</taxon>
    </lineage>
</organism>
<keyword evidence="5 7" id="KW-1133">Transmembrane helix</keyword>
<feature type="transmembrane region" description="Helical" evidence="7">
    <location>
        <begin position="238"/>
        <end position="258"/>
    </location>
</feature>
<evidence type="ECO:0000313" key="9">
    <source>
        <dbReference type="EMBL" id="OUL56935.1"/>
    </source>
</evidence>
<keyword evidence="2" id="KW-0813">Transport</keyword>
<feature type="transmembrane region" description="Helical" evidence="7">
    <location>
        <begin position="141"/>
        <end position="164"/>
    </location>
</feature>
<keyword evidence="6 7" id="KW-0472">Membrane</keyword>
<feature type="transmembrane region" description="Helical" evidence="7">
    <location>
        <begin position="455"/>
        <end position="476"/>
    </location>
</feature>
<accession>A0A244CMX3</accession>
<evidence type="ECO:0000256" key="6">
    <source>
        <dbReference type="ARBA" id="ARBA00023136"/>
    </source>
</evidence>
<evidence type="ECO:0000259" key="8">
    <source>
        <dbReference type="PROSITE" id="PS50850"/>
    </source>
</evidence>
<feature type="transmembrane region" description="Helical" evidence="7">
    <location>
        <begin position="530"/>
        <end position="550"/>
    </location>
</feature>
<dbReference type="InterPro" id="IPR050171">
    <property type="entry name" value="MFS_Transporters"/>
</dbReference>
<evidence type="ECO:0000256" key="4">
    <source>
        <dbReference type="ARBA" id="ARBA00022692"/>
    </source>
</evidence>
<dbReference type="SUPFAM" id="SSF103473">
    <property type="entry name" value="MFS general substrate transporter"/>
    <property type="match status" value="2"/>
</dbReference>
<dbReference type="InterPro" id="IPR020846">
    <property type="entry name" value="MFS_dom"/>
</dbReference>
<dbReference type="PANTHER" id="PTHR23517">
    <property type="entry name" value="RESISTANCE PROTEIN MDTM, PUTATIVE-RELATED-RELATED"/>
    <property type="match status" value="1"/>
</dbReference>
<dbReference type="RefSeq" id="WP_086745188.1">
    <property type="nucleotide sequence ID" value="NZ_MWPV01000005.1"/>
</dbReference>
<keyword evidence="4 7" id="KW-0812">Transmembrane</keyword>
<proteinExistence type="predicted"/>
<dbReference type="Pfam" id="PF07690">
    <property type="entry name" value="MFS_1"/>
    <property type="match status" value="2"/>
</dbReference>
<dbReference type="Gene3D" id="1.20.1250.20">
    <property type="entry name" value="MFS general substrate transporter like domains"/>
    <property type="match status" value="2"/>
</dbReference>
<feature type="domain" description="Major facilitator superfamily (MFS) profile" evidence="8">
    <location>
        <begin position="13"/>
        <end position="555"/>
    </location>
</feature>
<keyword evidence="3" id="KW-1003">Cell membrane</keyword>
<feature type="transmembrane region" description="Helical" evidence="7">
    <location>
        <begin position="53"/>
        <end position="74"/>
    </location>
</feature>
<feature type="transmembrane region" description="Helical" evidence="7">
    <location>
        <begin position="23"/>
        <end position="41"/>
    </location>
</feature>
<evidence type="ECO:0000256" key="1">
    <source>
        <dbReference type="ARBA" id="ARBA00004651"/>
    </source>
</evidence>
<feature type="transmembrane region" description="Helical" evidence="7">
    <location>
        <begin position="279"/>
        <end position="304"/>
    </location>
</feature>
<protein>
    <submittedName>
        <fullName evidence="9">MFS transporter</fullName>
    </submittedName>
</protein>
<name>A0A244CMX3_PSEDV</name>
<dbReference type="EMBL" id="MWPV01000005">
    <property type="protein sequence ID" value="OUL56935.1"/>
    <property type="molecule type" value="Genomic_DNA"/>
</dbReference>
<feature type="transmembrane region" description="Helical" evidence="7">
    <location>
        <begin position="429"/>
        <end position="449"/>
    </location>
</feature>
<gene>
    <name evidence="9" type="ORF">B1199_16350</name>
</gene>
<evidence type="ECO:0000313" key="10">
    <source>
        <dbReference type="Proteomes" id="UP000194841"/>
    </source>
</evidence>
<dbReference type="GO" id="GO:0005886">
    <property type="term" value="C:plasma membrane"/>
    <property type="evidence" value="ECO:0007669"/>
    <property type="project" value="UniProtKB-SubCell"/>
</dbReference>
<feature type="transmembrane region" description="Helical" evidence="7">
    <location>
        <begin position="497"/>
        <end position="518"/>
    </location>
</feature>
<feature type="transmembrane region" description="Helical" evidence="7">
    <location>
        <begin position="406"/>
        <end position="422"/>
    </location>
</feature>
<sequence length="568" mass="63428">MTQRTPFGSTFYVANAMEIFERLAWYGFFTLSSLYMTSPIAQGGLGFSDKERGFLQGMIPFLLYLFPVITGALADRYGYKKMFIISFIIMAPNYYMLGQVTEFWSFCAVFLGVAIGAACFKPIVVGTVARVTDDTNRGLGFGIFYTMVNVGGFLGPLIAGYMRVIGWDMVFIMSSLWIVLNFIPVIFFYHEPQKTTRTESLKTVLSQAQQVLGNARLAVVVIPLIIAIMIAAKGSISFTVFIQLSLIWLLINVIWSRLIKGSVGGVWYQETIRVGNKNFVTYLLILTGFWTMYLQLFITTPLYIRDFVNTQDLVMIIERFVPSWLDFLAAVNPEKLTEFIEHSILKGDVNDPMFTQALYFDLVNYKVMVPPELIKEGLNNVLNKTISASELTSNWINQHRQINPEYLINLDFALIVIVQIAISKLCNQLKAIPVIVSGTLLVAVGYIIGGLAHGMLLGGTLMVTSILVFAVGEMVASPKSQEYVAAIAPKENTAMYMGYYFVSMALGNLFAGLLSGWLYSELAKKANMPMMMWCIFAAIGGITAVLLMWFDAKLTRTQRTFSAESTLA</sequence>
<dbReference type="PANTHER" id="PTHR23517:SF2">
    <property type="entry name" value="MULTIDRUG RESISTANCE PROTEIN MDTH"/>
    <property type="match status" value="1"/>
</dbReference>
<feature type="transmembrane region" description="Helical" evidence="7">
    <location>
        <begin position="170"/>
        <end position="190"/>
    </location>
</feature>
<dbReference type="PROSITE" id="PS50850">
    <property type="entry name" value="MFS"/>
    <property type="match status" value="1"/>
</dbReference>
<keyword evidence="10" id="KW-1185">Reference proteome</keyword>
<reference evidence="9 10" key="1">
    <citation type="submission" date="2017-02" db="EMBL/GenBank/DDBJ databases">
        <title>Pseudoalteromonas ulvae TC14 Genome.</title>
        <authorList>
            <person name="Molmeret M."/>
        </authorList>
    </citation>
    <scope>NUCLEOTIDE SEQUENCE [LARGE SCALE GENOMIC DNA]</scope>
    <source>
        <strain evidence="9">TC14</strain>
    </source>
</reference>
<feature type="transmembrane region" description="Helical" evidence="7">
    <location>
        <begin position="103"/>
        <end position="129"/>
    </location>
</feature>
<dbReference type="AlphaFoldDB" id="A0A244CMX3"/>
<evidence type="ECO:0000256" key="3">
    <source>
        <dbReference type="ARBA" id="ARBA00022475"/>
    </source>
</evidence>
<dbReference type="OrthoDB" id="8481178at2"/>